<accession>A0A6D2JMT6</accession>
<proteinExistence type="predicted"/>
<evidence type="ECO:0000313" key="7">
    <source>
        <dbReference type="EMBL" id="CAA7041100.1"/>
    </source>
</evidence>
<keyword evidence="3" id="KW-0238">DNA-binding</keyword>
<dbReference type="AlphaFoldDB" id="A0A6D2JMT6"/>
<keyword evidence="2" id="KW-0805">Transcription regulation</keyword>
<name>A0A6D2JMT6_9BRAS</name>
<evidence type="ECO:0000256" key="1">
    <source>
        <dbReference type="ARBA" id="ARBA00004123"/>
    </source>
</evidence>
<dbReference type="InterPro" id="IPR036879">
    <property type="entry name" value="TF_MADSbox_sf"/>
</dbReference>
<dbReference type="Pfam" id="PF00319">
    <property type="entry name" value="SRF-TF"/>
    <property type="match status" value="1"/>
</dbReference>
<dbReference type="GO" id="GO:0005634">
    <property type="term" value="C:nucleus"/>
    <property type="evidence" value="ECO:0007669"/>
    <property type="project" value="UniProtKB-SubCell"/>
</dbReference>
<dbReference type="SUPFAM" id="SSF55455">
    <property type="entry name" value="SRF-like"/>
    <property type="match status" value="1"/>
</dbReference>
<feature type="domain" description="MADS-box" evidence="6">
    <location>
        <begin position="12"/>
        <end position="72"/>
    </location>
</feature>
<dbReference type="EMBL" id="CACVBM020001240">
    <property type="protein sequence ID" value="CAA7041100.1"/>
    <property type="molecule type" value="Genomic_DNA"/>
</dbReference>
<dbReference type="SMART" id="SM00432">
    <property type="entry name" value="MADS"/>
    <property type="match status" value="1"/>
</dbReference>
<dbReference type="InterPro" id="IPR002100">
    <property type="entry name" value="TF_MADSbox"/>
</dbReference>
<dbReference type="GO" id="GO:0046983">
    <property type="term" value="F:protein dimerization activity"/>
    <property type="evidence" value="ECO:0007669"/>
    <property type="project" value="InterPro"/>
</dbReference>
<dbReference type="GO" id="GO:0000981">
    <property type="term" value="F:DNA-binding transcription factor activity, RNA polymerase II-specific"/>
    <property type="evidence" value="ECO:0007669"/>
    <property type="project" value="TreeGrafter"/>
</dbReference>
<gene>
    <name evidence="7" type="ORF">MERR_LOCUS28335</name>
</gene>
<comment type="caution">
    <text evidence="7">The sequence shown here is derived from an EMBL/GenBank/DDBJ whole genome shotgun (WGS) entry which is preliminary data.</text>
</comment>
<dbReference type="GO" id="GO:0000978">
    <property type="term" value="F:RNA polymerase II cis-regulatory region sequence-specific DNA binding"/>
    <property type="evidence" value="ECO:0007669"/>
    <property type="project" value="TreeGrafter"/>
</dbReference>
<protein>
    <recommendedName>
        <fullName evidence="6">MADS-box domain-containing protein</fullName>
    </recommendedName>
</protein>
<dbReference type="PANTHER" id="PTHR11945:SF821">
    <property type="entry name" value="AGAMOUS-LIKE 57"/>
    <property type="match status" value="1"/>
</dbReference>
<dbReference type="PANTHER" id="PTHR11945">
    <property type="entry name" value="MADS BOX PROTEIN"/>
    <property type="match status" value="1"/>
</dbReference>
<dbReference type="OrthoDB" id="1898716at2759"/>
<sequence length="190" mass="21878">MSTKQTKEKQTKGKQKIEIKKVESYGDRMITFSKRRSGIFKKMNEISTLCDVESAFLVYSQAGKPYSFSHPSMNQVAIRLNNPSRQEPSAKDDNKTMPLFEAYKRKKIEELMKIYVERVDEFAMLKEMENMLMESIEEQKLDNMWWNIPLDGLSMEDLELRHQTVVELHDTVAQSQLGKDGGGHCGCDGA</sequence>
<evidence type="ECO:0000313" key="8">
    <source>
        <dbReference type="Proteomes" id="UP000467841"/>
    </source>
</evidence>
<evidence type="ECO:0000259" key="6">
    <source>
        <dbReference type="PROSITE" id="PS50066"/>
    </source>
</evidence>
<organism evidence="7 8">
    <name type="scientific">Microthlaspi erraticum</name>
    <dbReference type="NCBI Taxonomy" id="1685480"/>
    <lineage>
        <taxon>Eukaryota</taxon>
        <taxon>Viridiplantae</taxon>
        <taxon>Streptophyta</taxon>
        <taxon>Embryophyta</taxon>
        <taxon>Tracheophyta</taxon>
        <taxon>Spermatophyta</taxon>
        <taxon>Magnoliopsida</taxon>
        <taxon>eudicotyledons</taxon>
        <taxon>Gunneridae</taxon>
        <taxon>Pentapetalae</taxon>
        <taxon>rosids</taxon>
        <taxon>malvids</taxon>
        <taxon>Brassicales</taxon>
        <taxon>Brassicaceae</taxon>
        <taxon>Coluteocarpeae</taxon>
        <taxon>Microthlaspi</taxon>
    </lineage>
</organism>
<evidence type="ECO:0000256" key="2">
    <source>
        <dbReference type="ARBA" id="ARBA00023015"/>
    </source>
</evidence>
<evidence type="ECO:0000256" key="3">
    <source>
        <dbReference type="ARBA" id="ARBA00023125"/>
    </source>
</evidence>
<dbReference type="PROSITE" id="PS50066">
    <property type="entry name" value="MADS_BOX_2"/>
    <property type="match status" value="1"/>
</dbReference>
<dbReference type="Proteomes" id="UP000467841">
    <property type="component" value="Unassembled WGS sequence"/>
</dbReference>
<comment type="subcellular location">
    <subcellularLocation>
        <location evidence="1">Nucleus</location>
    </subcellularLocation>
</comment>
<dbReference type="PRINTS" id="PR00404">
    <property type="entry name" value="MADSDOMAIN"/>
</dbReference>
<reference evidence="7" key="1">
    <citation type="submission" date="2020-01" db="EMBL/GenBank/DDBJ databases">
        <authorList>
            <person name="Mishra B."/>
        </authorList>
    </citation>
    <scope>NUCLEOTIDE SEQUENCE [LARGE SCALE GENOMIC DNA]</scope>
</reference>
<keyword evidence="8" id="KW-1185">Reference proteome</keyword>
<dbReference type="Gene3D" id="3.40.1810.10">
    <property type="entry name" value="Transcription factor, MADS-box"/>
    <property type="match status" value="1"/>
</dbReference>
<keyword evidence="4" id="KW-0804">Transcription</keyword>
<evidence type="ECO:0000256" key="4">
    <source>
        <dbReference type="ARBA" id="ARBA00023163"/>
    </source>
</evidence>
<keyword evidence="5" id="KW-0539">Nucleus</keyword>
<evidence type="ECO:0000256" key="5">
    <source>
        <dbReference type="ARBA" id="ARBA00023242"/>
    </source>
</evidence>